<gene>
    <name evidence="2" type="ORF">WN51_02544</name>
</gene>
<dbReference type="AlphaFoldDB" id="A0A0N0BDI8"/>
<accession>A0A0N0BDI8</accession>
<dbReference type="EMBL" id="KQ435859">
    <property type="protein sequence ID" value="KOX70488.1"/>
    <property type="molecule type" value="Genomic_DNA"/>
</dbReference>
<keyword evidence="3" id="KW-1185">Reference proteome</keyword>
<dbReference type="Proteomes" id="UP000053105">
    <property type="component" value="Unassembled WGS sequence"/>
</dbReference>
<evidence type="ECO:0000313" key="2">
    <source>
        <dbReference type="EMBL" id="KOX70488.1"/>
    </source>
</evidence>
<reference evidence="2 3" key="1">
    <citation type="submission" date="2015-07" db="EMBL/GenBank/DDBJ databases">
        <title>The genome of Melipona quadrifasciata.</title>
        <authorList>
            <person name="Pan H."/>
            <person name="Kapheim K."/>
        </authorList>
    </citation>
    <scope>NUCLEOTIDE SEQUENCE [LARGE SCALE GENOMIC DNA]</scope>
    <source>
        <strain evidence="2">0111107301</strain>
        <tissue evidence="2">Whole body</tissue>
    </source>
</reference>
<keyword evidence="1" id="KW-0175">Coiled coil</keyword>
<sequence>MEKSWLIGLSTSQKIAVLERVTRVTELRYPIEERLHQECPAFEKLSQTRRQQSGERNPTSLESILLLKYHGTLREKKSQMCKDASATFAQIKQHKNNERTLTALKLKSFRPPKYLLIYEISDKPWERGEIRILLKYLGLAKETDSGNKRKLQKLRNLERERRNGINTQSERVEKIAEELQKKKKNSTTPNVLSEREACAILEWNRVRRRLQKDEAHPWDPQPLANNVDTQLKVPISDGQFLLTSKSRSSHLLNANENPENRQAPNKQKQFRGILLAKVREDLTSENEISGIFIGQHQAGNSISTKLEQDSGIHLAIFINTELSDTGFRVVTSKHTETPNKPVMIKLRKFVNFLFVKFKITYIYGKRREQKYLKCQKYDDYNNIIFRRNLRKLNLAISKENYAPHIVKEFSSEQVQIKTVLFIVRTVLFDEMYTLARQTLYISADPAKQNDSYGTLQAIKQQMKMNVDTVTRYVFISGRATYMYKISRAISASKLQAVQTFPPHQRNVPLAALCLLMKRNRMTGPQLIKTRDIATCEFAR</sequence>
<evidence type="ECO:0000313" key="3">
    <source>
        <dbReference type="Proteomes" id="UP000053105"/>
    </source>
</evidence>
<protein>
    <submittedName>
        <fullName evidence="2">Uncharacterized protein</fullName>
    </submittedName>
</protein>
<evidence type="ECO:0000256" key="1">
    <source>
        <dbReference type="SAM" id="Coils"/>
    </source>
</evidence>
<organism evidence="2 3">
    <name type="scientific">Melipona quadrifasciata</name>
    <dbReference type="NCBI Taxonomy" id="166423"/>
    <lineage>
        <taxon>Eukaryota</taxon>
        <taxon>Metazoa</taxon>
        <taxon>Ecdysozoa</taxon>
        <taxon>Arthropoda</taxon>
        <taxon>Hexapoda</taxon>
        <taxon>Insecta</taxon>
        <taxon>Pterygota</taxon>
        <taxon>Neoptera</taxon>
        <taxon>Endopterygota</taxon>
        <taxon>Hymenoptera</taxon>
        <taxon>Apocrita</taxon>
        <taxon>Aculeata</taxon>
        <taxon>Apoidea</taxon>
        <taxon>Anthophila</taxon>
        <taxon>Apidae</taxon>
        <taxon>Melipona</taxon>
    </lineage>
</organism>
<feature type="coiled-coil region" evidence="1">
    <location>
        <begin position="140"/>
        <end position="185"/>
    </location>
</feature>
<name>A0A0N0BDI8_9HYME</name>
<proteinExistence type="predicted"/>